<accession>A0ABW0NXN6</accession>
<name>A0ABW0NXN6_9HYPH</name>
<dbReference type="Pfam" id="PF10618">
    <property type="entry name" value="Tail_tube"/>
    <property type="match status" value="1"/>
</dbReference>
<protein>
    <submittedName>
        <fullName evidence="1">Phage tail tube protein</fullName>
    </submittedName>
</protein>
<reference evidence="2" key="1">
    <citation type="journal article" date="2019" name="Int. J. Syst. Evol. Microbiol.">
        <title>The Global Catalogue of Microorganisms (GCM) 10K type strain sequencing project: providing services to taxonomists for standard genome sequencing and annotation.</title>
        <authorList>
            <consortium name="The Broad Institute Genomics Platform"/>
            <consortium name="The Broad Institute Genome Sequencing Center for Infectious Disease"/>
            <person name="Wu L."/>
            <person name="Ma J."/>
        </authorList>
    </citation>
    <scope>NUCLEOTIDE SEQUENCE [LARGE SCALE GENOMIC DNA]</scope>
    <source>
        <strain evidence="2">CCUG 43117</strain>
    </source>
</reference>
<organism evidence="1 2">
    <name type="scientific">Bosea massiliensis</name>
    <dbReference type="NCBI Taxonomy" id="151419"/>
    <lineage>
        <taxon>Bacteria</taxon>
        <taxon>Pseudomonadati</taxon>
        <taxon>Pseudomonadota</taxon>
        <taxon>Alphaproteobacteria</taxon>
        <taxon>Hyphomicrobiales</taxon>
        <taxon>Boseaceae</taxon>
        <taxon>Bosea</taxon>
    </lineage>
</organism>
<comment type="caution">
    <text evidence="1">The sequence shown here is derived from an EMBL/GenBank/DDBJ whole genome shotgun (WGS) entry which is preliminary data.</text>
</comment>
<dbReference type="EMBL" id="JBHSLU010000012">
    <property type="protein sequence ID" value="MFC5505154.1"/>
    <property type="molecule type" value="Genomic_DNA"/>
</dbReference>
<keyword evidence="2" id="KW-1185">Reference proteome</keyword>
<sequence length="129" mass="14257">MAGKDYGVVIITVRSGPLAGRTLQAMGEIKLKPSGYKIGGEVSVDHQAHNRSFEPSPVVAMCDFDRGEIDWDQLARARFDMTWEEEHAGLVHYMTQAAIVGEQSDSFKDGKATGLEVQCTKPNYRKRAV</sequence>
<evidence type="ECO:0000313" key="1">
    <source>
        <dbReference type="EMBL" id="MFC5505154.1"/>
    </source>
</evidence>
<gene>
    <name evidence="1" type="ORF">ACFPN9_07780</name>
</gene>
<proteinExistence type="predicted"/>
<evidence type="ECO:0000313" key="2">
    <source>
        <dbReference type="Proteomes" id="UP001596060"/>
    </source>
</evidence>
<dbReference type="Proteomes" id="UP001596060">
    <property type="component" value="Unassembled WGS sequence"/>
</dbReference>
<dbReference type="InterPro" id="IPR019596">
    <property type="entry name" value="Phage_Mu_GpM_tail_tub"/>
</dbReference>
<dbReference type="RefSeq" id="WP_305678937.1">
    <property type="nucleotide sequence ID" value="NZ_JBHSLU010000012.1"/>
</dbReference>